<keyword evidence="3" id="KW-1185">Reference proteome</keyword>
<dbReference type="Gene3D" id="3.40.50.2000">
    <property type="entry name" value="Glycogen Phosphorylase B"/>
    <property type="match status" value="1"/>
</dbReference>
<accession>A0A3Q8XSD0</accession>
<dbReference type="Pfam" id="PF03033">
    <property type="entry name" value="Glyco_transf_28"/>
    <property type="match status" value="1"/>
</dbReference>
<reference evidence="2 3" key="1">
    <citation type="submission" date="2018-09" db="EMBL/GenBank/DDBJ databases">
        <title>Marinorhizobium profundi gen. nov., sp. nov., isolated from a deep-sea sediment sample from the New Britain Trench and proposal of Marinorhizobiaceae fam. nov. in the order Rhizobiales of the class Alphaproteobacteria.</title>
        <authorList>
            <person name="Cao J."/>
        </authorList>
    </citation>
    <scope>NUCLEOTIDE SEQUENCE [LARGE SCALE GENOMIC DNA]</scope>
    <source>
        <strain evidence="2 3">WS11</strain>
    </source>
</reference>
<dbReference type="EMBL" id="CP032509">
    <property type="protein sequence ID" value="AZN72937.1"/>
    <property type="molecule type" value="Genomic_DNA"/>
</dbReference>
<dbReference type="GO" id="GO:0005975">
    <property type="term" value="P:carbohydrate metabolic process"/>
    <property type="evidence" value="ECO:0007669"/>
    <property type="project" value="InterPro"/>
</dbReference>
<dbReference type="InterPro" id="IPR004276">
    <property type="entry name" value="GlycoTrans_28_N"/>
</dbReference>
<dbReference type="AlphaFoldDB" id="A0A3Q8XSD0"/>
<gene>
    <name evidence="2" type="ORF">D5400_18095</name>
</gene>
<protein>
    <recommendedName>
        <fullName evidence="1">Glycosyltransferase family 28 N-terminal domain-containing protein</fullName>
    </recommendedName>
</protein>
<name>A0A3Q8XSD0_9HYPH</name>
<dbReference type="SUPFAM" id="SSF53756">
    <property type="entry name" value="UDP-Glycosyltransferase/glycogen phosphorylase"/>
    <property type="match status" value="1"/>
</dbReference>
<dbReference type="GO" id="GO:0016758">
    <property type="term" value="F:hexosyltransferase activity"/>
    <property type="evidence" value="ECO:0007669"/>
    <property type="project" value="InterPro"/>
</dbReference>
<proteinExistence type="predicted"/>
<sequence>MTVSSSIRFSRTADISHRPLHAGARRIAIHTLGIRGDVQPYVALARSLKARGQQVQLAAPIQFSCRFAWRSG</sequence>
<evidence type="ECO:0000313" key="3">
    <source>
        <dbReference type="Proteomes" id="UP000268192"/>
    </source>
</evidence>
<dbReference type="GO" id="GO:1901137">
    <property type="term" value="P:carbohydrate derivative biosynthetic process"/>
    <property type="evidence" value="ECO:0007669"/>
    <property type="project" value="UniProtKB-ARBA"/>
</dbReference>
<evidence type="ECO:0000313" key="2">
    <source>
        <dbReference type="EMBL" id="AZN72937.1"/>
    </source>
</evidence>
<evidence type="ECO:0000259" key="1">
    <source>
        <dbReference type="Pfam" id="PF03033"/>
    </source>
</evidence>
<dbReference type="OrthoDB" id="9805366at2"/>
<feature type="domain" description="Glycosyltransferase family 28 N-terminal" evidence="1">
    <location>
        <begin position="27"/>
        <end position="61"/>
    </location>
</feature>
<dbReference type="Proteomes" id="UP000268192">
    <property type="component" value="Chromosome"/>
</dbReference>
<dbReference type="KEGG" id="abaw:D5400_18095"/>
<organism evidence="2 3">
    <name type="scientific">Georhizobium profundi</name>
    <dbReference type="NCBI Taxonomy" id="2341112"/>
    <lineage>
        <taxon>Bacteria</taxon>
        <taxon>Pseudomonadati</taxon>
        <taxon>Pseudomonadota</taxon>
        <taxon>Alphaproteobacteria</taxon>
        <taxon>Hyphomicrobiales</taxon>
        <taxon>Rhizobiaceae</taxon>
        <taxon>Georhizobium</taxon>
    </lineage>
</organism>